<dbReference type="AlphaFoldDB" id="A0A1Y3EIF6"/>
<comment type="caution">
    <text evidence="2">The sequence shown here is derived from an EMBL/GenBank/DDBJ whole genome shotgun (WGS) entry which is preliminary data.</text>
</comment>
<keyword evidence="1" id="KW-0812">Transmembrane</keyword>
<name>A0A1Y3EIF6_9BILA</name>
<keyword evidence="1" id="KW-1133">Transmembrane helix</keyword>
<gene>
    <name evidence="2" type="ORF">D917_02165</name>
</gene>
<dbReference type="Proteomes" id="UP000243006">
    <property type="component" value="Unassembled WGS sequence"/>
</dbReference>
<protein>
    <submittedName>
        <fullName evidence="2">Uncharacterized protein</fullName>
    </submittedName>
</protein>
<feature type="transmembrane region" description="Helical" evidence="1">
    <location>
        <begin position="26"/>
        <end position="46"/>
    </location>
</feature>
<accession>A0A1Y3EIF6</accession>
<dbReference type="EMBL" id="LVZM01011913">
    <property type="protein sequence ID" value="OUC44755.1"/>
    <property type="molecule type" value="Genomic_DNA"/>
</dbReference>
<keyword evidence="1" id="KW-0472">Membrane</keyword>
<evidence type="ECO:0000313" key="2">
    <source>
        <dbReference type="EMBL" id="OUC44755.1"/>
    </source>
</evidence>
<sequence>MLCVISLRVLFKVVQNYYRIYSVQQFICRCVLLLALVGLISVYPFQIGGFNWSLGLIGKLFFVKVGRNFVETSRAFFSKFDSEGRSSGGWYSLSQPQKCIHIHIYLPYAVCLPVGGVCLGELEYNDLVDAESGDARSLDHFDKFSTLPLALSIGAATKCQTCSSHLNLPHRPISLCSVNCQTSVLFSHEILLSKR</sequence>
<evidence type="ECO:0000256" key="1">
    <source>
        <dbReference type="SAM" id="Phobius"/>
    </source>
</evidence>
<reference evidence="2 3" key="1">
    <citation type="submission" date="2015-04" db="EMBL/GenBank/DDBJ databases">
        <title>Draft genome of the roundworm Trichinella nativa.</title>
        <authorList>
            <person name="Mitreva M."/>
        </authorList>
    </citation>
    <scope>NUCLEOTIDE SEQUENCE [LARGE SCALE GENOMIC DNA]</scope>
    <source>
        <strain evidence="2 3">ISS45</strain>
    </source>
</reference>
<evidence type="ECO:0000313" key="3">
    <source>
        <dbReference type="Proteomes" id="UP000243006"/>
    </source>
</evidence>
<organism evidence="2 3">
    <name type="scientific">Trichinella nativa</name>
    <dbReference type="NCBI Taxonomy" id="6335"/>
    <lineage>
        <taxon>Eukaryota</taxon>
        <taxon>Metazoa</taxon>
        <taxon>Ecdysozoa</taxon>
        <taxon>Nematoda</taxon>
        <taxon>Enoplea</taxon>
        <taxon>Dorylaimia</taxon>
        <taxon>Trichinellida</taxon>
        <taxon>Trichinellidae</taxon>
        <taxon>Trichinella</taxon>
    </lineage>
</organism>
<proteinExistence type="predicted"/>